<dbReference type="SUPFAM" id="SSF53850">
    <property type="entry name" value="Periplasmic binding protein-like II"/>
    <property type="match status" value="1"/>
</dbReference>
<sequence length="433" mass="47690">MKRKRLVILGVTLCFILAVALLFTSGGKKKEDTAETKEPEETKVEMEEEMITIEFWSWNNEGDYPYVHEDAEKRFEADHPNVDVKREYISYTEYLVKVKAVLVGEEAPDVFQIPWAGEYTELARSGKLLPMTGPLKTGFPDFFDNVMNAISVDGDAWAVPLDLNTLQIAYNMDMFDEYGLEIPKSIDELISLSEKLADKGKFGIAIGTKDLWAGADVFFAQVAYTDPTHTKMAMADAGKISWNSPELTQAAKNAEKLIKAGVFAPGANSMDAFVGSKNLFVQQQAAMFYPVGNFVTGGITADTEGVFSYSLFPFPPIKKGDEMLPTGGVAEMFVVAKDGKNIDTAIDFLRYMTNDDGKDALVKYDYIPSSNYKGSMADLSDLYKNMLDAQSKAQSRVVYNTQVYSAAMNGMQGLFGGDLTAQGFIDSLVAAAK</sequence>
<protein>
    <recommendedName>
        <fullName evidence="4">ABC transmembrane type-1 domain-containing protein</fullName>
    </recommendedName>
</protein>
<reference evidence="3" key="1">
    <citation type="journal article" date="2015" name="Nature">
        <title>Complex archaea that bridge the gap between prokaryotes and eukaryotes.</title>
        <authorList>
            <person name="Spang A."/>
            <person name="Saw J.H."/>
            <person name="Jorgensen S.L."/>
            <person name="Zaremba-Niedzwiedzka K."/>
            <person name="Martijn J."/>
            <person name="Lind A.E."/>
            <person name="van Eijk R."/>
            <person name="Schleper C."/>
            <person name="Guy L."/>
            <person name="Ettema T.J."/>
        </authorList>
    </citation>
    <scope>NUCLEOTIDE SEQUENCE</scope>
</reference>
<comment type="caution">
    <text evidence="3">The sequence shown here is derived from an EMBL/GenBank/DDBJ whole genome shotgun (WGS) entry which is preliminary data.</text>
</comment>
<organism evidence="3">
    <name type="scientific">marine sediment metagenome</name>
    <dbReference type="NCBI Taxonomy" id="412755"/>
    <lineage>
        <taxon>unclassified sequences</taxon>
        <taxon>metagenomes</taxon>
        <taxon>ecological metagenomes</taxon>
    </lineage>
</organism>
<evidence type="ECO:0000313" key="3">
    <source>
        <dbReference type="EMBL" id="KKL85326.1"/>
    </source>
</evidence>
<dbReference type="AlphaFoldDB" id="A0A0F9G4I2"/>
<dbReference type="EMBL" id="LAZR01021436">
    <property type="protein sequence ID" value="KKL85326.1"/>
    <property type="molecule type" value="Genomic_DNA"/>
</dbReference>
<evidence type="ECO:0008006" key="4">
    <source>
        <dbReference type="Google" id="ProtNLM"/>
    </source>
</evidence>
<accession>A0A0F9G4I2</accession>
<gene>
    <name evidence="3" type="ORF">LCGC14_1955860</name>
</gene>
<dbReference type="PANTHER" id="PTHR43649">
    <property type="entry name" value="ARABINOSE-BINDING PROTEIN-RELATED"/>
    <property type="match status" value="1"/>
</dbReference>
<dbReference type="InterPro" id="IPR006059">
    <property type="entry name" value="SBP"/>
</dbReference>
<dbReference type="InterPro" id="IPR050490">
    <property type="entry name" value="Bact_solute-bd_prot1"/>
</dbReference>
<dbReference type="Gene3D" id="3.40.190.10">
    <property type="entry name" value="Periplasmic binding protein-like II"/>
    <property type="match status" value="2"/>
</dbReference>
<dbReference type="Pfam" id="PF01547">
    <property type="entry name" value="SBP_bac_1"/>
    <property type="match status" value="1"/>
</dbReference>
<proteinExistence type="inferred from homology"/>
<comment type="similarity">
    <text evidence="1">Belongs to the bacterial solute-binding protein 1 family.</text>
</comment>
<dbReference type="PANTHER" id="PTHR43649:SF29">
    <property type="entry name" value="OSMOPROTECTIVE COMPOUNDS-BINDING PROTEIN GGTB"/>
    <property type="match status" value="1"/>
</dbReference>
<evidence type="ECO:0000256" key="1">
    <source>
        <dbReference type="ARBA" id="ARBA00008520"/>
    </source>
</evidence>
<evidence type="ECO:0000256" key="2">
    <source>
        <dbReference type="ARBA" id="ARBA00022448"/>
    </source>
</evidence>
<name>A0A0F9G4I2_9ZZZZ</name>
<keyword evidence="2" id="KW-0813">Transport</keyword>